<evidence type="ECO:0000313" key="3">
    <source>
        <dbReference type="Proteomes" id="UP000789759"/>
    </source>
</evidence>
<evidence type="ECO:0000313" key="2">
    <source>
        <dbReference type="EMBL" id="CAG8775278.1"/>
    </source>
</evidence>
<evidence type="ECO:0000256" key="1">
    <source>
        <dbReference type="SAM" id="MobiDB-lite"/>
    </source>
</evidence>
<dbReference type="AlphaFoldDB" id="A0A9N9P1A6"/>
<dbReference type="Pfam" id="PF10310">
    <property type="entry name" value="DUF5427"/>
    <property type="match status" value="2"/>
</dbReference>
<dbReference type="InterPro" id="IPR018814">
    <property type="entry name" value="DUF5427"/>
</dbReference>
<proteinExistence type="predicted"/>
<protein>
    <submittedName>
        <fullName evidence="2">22823_t:CDS:1</fullName>
    </submittedName>
</protein>
<dbReference type="Proteomes" id="UP000789759">
    <property type="component" value="Unassembled WGS sequence"/>
</dbReference>
<comment type="caution">
    <text evidence="2">The sequence shown here is derived from an EMBL/GenBank/DDBJ whole genome shotgun (WGS) entry which is preliminary data.</text>
</comment>
<name>A0A9N9P1A6_9GLOM</name>
<feature type="compositionally biased region" description="Low complexity" evidence="1">
    <location>
        <begin position="28"/>
        <end position="42"/>
    </location>
</feature>
<reference evidence="2" key="1">
    <citation type="submission" date="2021-06" db="EMBL/GenBank/DDBJ databases">
        <authorList>
            <person name="Kallberg Y."/>
            <person name="Tangrot J."/>
            <person name="Rosling A."/>
        </authorList>
    </citation>
    <scope>NUCLEOTIDE SEQUENCE</scope>
    <source>
        <strain evidence="2">FL966</strain>
    </source>
</reference>
<dbReference type="PANTHER" id="PTHR28265:SF1">
    <property type="entry name" value="MAINTENANCE OF TELOMERE CAPPING PROTEIN 1"/>
    <property type="match status" value="1"/>
</dbReference>
<feature type="region of interest" description="Disordered" evidence="1">
    <location>
        <begin position="1"/>
        <end position="20"/>
    </location>
</feature>
<feature type="region of interest" description="Disordered" evidence="1">
    <location>
        <begin position="27"/>
        <end position="100"/>
    </location>
</feature>
<feature type="compositionally biased region" description="Polar residues" evidence="1">
    <location>
        <begin position="43"/>
        <end position="100"/>
    </location>
</feature>
<organism evidence="2 3">
    <name type="scientific">Cetraspora pellucida</name>
    <dbReference type="NCBI Taxonomy" id="1433469"/>
    <lineage>
        <taxon>Eukaryota</taxon>
        <taxon>Fungi</taxon>
        <taxon>Fungi incertae sedis</taxon>
        <taxon>Mucoromycota</taxon>
        <taxon>Glomeromycotina</taxon>
        <taxon>Glomeromycetes</taxon>
        <taxon>Diversisporales</taxon>
        <taxon>Gigasporaceae</taxon>
        <taxon>Cetraspora</taxon>
    </lineage>
</organism>
<sequence>MTETKTPSSNSRDDVLQFLETLDTYSQTTAATSPATGAPGSTQADTTQSVLDFLDQITQSTPASNPSESNPKQGSQPNSSVKQNVSAEQQTNQPESQKQSAAWSWGGLLATATTAYQTASTVVDNSVKEALETVRTNEATKKFEERVRGIVNKDAIEKLGSDLKTLSLNTITTVVNAVVPPISQYEVVEVWLSHDMVGYVGLESLVYRAFMKANIEQVIKKHYNPSQIDNEKSESTDKSICPVFMAIQPTKANPYSLQNKSETDPDPDQYLFYVIVLNDPTHNLTFKTFSQALPVNWLDVPYEENEWVEAKMVSVIKLAVQSIAQDYVWHRMTASDGQPQSNDDNSNIAS</sequence>
<dbReference type="PANTHER" id="PTHR28265">
    <property type="entry name" value="MAINTENANCE OF TELOMERE CAPPING PROTEIN 1"/>
    <property type="match status" value="1"/>
</dbReference>
<keyword evidence="3" id="KW-1185">Reference proteome</keyword>
<accession>A0A9N9P1A6</accession>
<feature type="compositionally biased region" description="Polar residues" evidence="1">
    <location>
        <begin position="1"/>
        <end position="10"/>
    </location>
</feature>
<dbReference type="OrthoDB" id="5594977at2759"/>
<dbReference type="EMBL" id="CAJVQA010022743">
    <property type="protein sequence ID" value="CAG8775278.1"/>
    <property type="molecule type" value="Genomic_DNA"/>
</dbReference>
<gene>
    <name evidence="2" type="ORF">CPELLU_LOCUS16090</name>
</gene>